<dbReference type="EMBL" id="KN847538">
    <property type="protein sequence ID" value="KIW05254.1"/>
    <property type="molecule type" value="Genomic_DNA"/>
</dbReference>
<dbReference type="InterPro" id="IPR036291">
    <property type="entry name" value="NAD(P)-bd_dom_sf"/>
</dbReference>
<dbReference type="GO" id="GO:0016491">
    <property type="term" value="F:oxidoreductase activity"/>
    <property type="evidence" value="ECO:0007669"/>
    <property type="project" value="UniProtKB-KW"/>
</dbReference>
<accession>A0A0D2B1N6</accession>
<dbReference type="STRING" id="253628.A0A0D2B1N6"/>
<dbReference type="PANTHER" id="PTHR43618:SF2">
    <property type="entry name" value="CHAIN DEHYDROGENASE, PUTATIVE (AFU_ORTHOLOGUE AFUA_6G06930)-RELATED"/>
    <property type="match status" value="1"/>
</dbReference>
<dbReference type="InterPro" id="IPR052178">
    <property type="entry name" value="Sec_Metab_Biosynth_SDR"/>
</dbReference>
<dbReference type="AlphaFoldDB" id="A0A0D2B1N6"/>
<dbReference type="Gene3D" id="3.40.50.720">
    <property type="entry name" value="NAD(P)-binding Rossmann-like Domain"/>
    <property type="match status" value="1"/>
</dbReference>
<gene>
    <name evidence="4" type="ORF">PV09_03787</name>
</gene>
<dbReference type="Pfam" id="PF13561">
    <property type="entry name" value="adh_short_C2"/>
    <property type="match status" value="1"/>
</dbReference>
<dbReference type="GeneID" id="27311760"/>
<dbReference type="HOGENOM" id="CLU_010194_1_3_1"/>
<dbReference type="InterPro" id="IPR002347">
    <property type="entry name" value="SDR_fam"/>
</dbReference>
<keyword evidence="2" id="KW-0521">NADP</keyword>
<dbReference type="CDD" id="cd05233">
    <property type="entry name" value="SDR_c"/>
    <property type="match status" value="1"/>
</dbReference>
<dbReference type="SUPFAM" id="SSF51735">
    <property type="entry name" value="NAD(P)-binding Rossmann-fold domains"/>
    <property type="match status" value="1"/>
</dbReference>
<dbReference type="RefSeq" id="XP_016215123.1">
    <property type="nucleotide sequence ID" value="XM_016357034.1"/>
</dbReference>
<dbReference type="PANTHER" id="PTHR43618">
    <property type="entry name" value="7-ALPHA-HYDROXYSTEROID DEHYDROGENASE"/>
    <property type="match status" value="1"/>
</dbReference>
<evidence type="ECO:0000313" key="4">
    <source>
        <dbReference type="EMBL" id="KIW05254.1"/>
    </source>
</evidence>
<organism evidence="4 5">
    <name type="scientific">Verruconis gallopava</name>
    <dbReference type="NCBI Taxonomy" id="253628"/>
    <lineage>
        <taxon>Eukaryota</taxon>
        <taxon>Fungi</taxon>
        <taxon>Dikarya</taxon>
        <taxon>Ascomycota</taxon>
        <taxon>Pezizomycotina</taxon>
        <taxon>Dothideomycetes</taxon>
        <taxon>Pleosporomycetidae</taxon>
        <taxon>Venturiales</taxon>
        <taxon>Sympoventuriaceae</taxon>
        <taxon>Verruconis</taxon>
    </lineage>
</organism>
<reference evidence="4 5" key="1">
    <citation type="submission" date="2015-01" db="EMBL/GenBank/DDBJ databases">
        <title>The Genome Sequence of Ochroconis gallopava CBS43764.</title>
        <authorList>
            <consortium name="The Broad Institute Genomics Platform"/>
            <person name="Cuomo C."/>
            <person name="de Hoog S."/>
            <person name="Gorbushina A."/>
            <person name="Stielow B."/>
            <person name="Teixiera M."/>
            <person name="Abouelleil A."/>
            <person name="Chapman S.B."/>
            <person name="Priest M."/>
            <person name="Young S.K."/>
            <person name="Wortman J."/>
            <person name="Nusbaum C."/>
            <person name="Birren B."/>
        </authorList>
    </citation>
    <scope>NUCLEOTIDE SEQUENCE [LARGE SCALE GENOMIC DNA]</scope>
    <source>
        <strain evidence="4 5">CBS 43764</strain>
    </source>
</reference>
<dbReference type="Proteomes" id="UP000053259">
    <property type="component" value="Unassembled WGS sequence"/>
</dbReference>
<dbReference type="VEuPathDB" id="FungiDB:PV09_03787"/>
<keyword evidence="5" id="KW-1185">Reference proteome</keyword>
<comment type="similarity">
    <text evidence="1">Belongs to the short-chain dehydrogenases/reductases (SDR) family.</text>
</comment>
<evidence type="ECO:0000256" key="3">
    <source>
        <dbReference type="ARBA" id="ARBA00023002"/>
    </source>
</evidence>
<keyword evidence="3" id="KW-0560">Oxidoreductase</keyword>
<proteinExistence type="inferred from homology"/>
<name>A0A0D2B1N6_9PEZI</name>
<protein>
    <submittedName>
        <fullName evidence="4">Uncharacterized protein</fullName>
    </submittedName>
</protein>
<sequence>MPYDLKNRNVLVTAGSRGLGALICEKFAAKGCNIAINYYSRPKPAQELSEKIKKEYGVKTIVIKGDGGVLSDCKNMVRETIREFDGLDIIVGNAGYTKFSNFGDLDALGEDDWDRAWHTNVTGQMWLLREALPTFNENPEGGVFLITSSVAGTSLSGSSMAYSVTKSAQLHLMRCLANTQGSKVRINAILPGLLLTEWGLKYPPSMIEFVKDKAALKHETYLDDCANMYVSIAENTSMTGQRIAVDAGLNIASL</sequence>
<evidence type="ECO:0000256" key="2">
    <source>
        <dbReference type="ARBA" id="ARBA00022857"/>
    </source>
</evidence>
<evidence type="ECO:0000313" key="5">
    <source>
        <dbReference type="Proteomes" id="UP000053259"/>
    </source>
</evidence>
<dbReference type="PRINTS" id="PR00081">
    <property type="entry name" value="GDHRDH"/>
</dbReference>
<evidence type="ECO:0000256" key="1">
    <source>
        <dbReference type="ARBA" id="ARBA00006484"/>
    </source>
</evidence>
<dbReference type="OrthoDB" id="37659at2759"/>
<dbReference type="InParanoid" id="A0A0D2B1N6"/>